<dbReference type="InterPro" id="IPR012340">
    <property type="entry name" value="NA-bd_OB-fold"/>
</dbReference>
<accession>A0ABM0GNK1</accession>
<evidence type="ECO:0000313" key="2">
    <source>
        <dbReference type="RefSeq" id="XP_002733902.1"/>
    </source>
</evidence>
<dbReference type="Gene3D" id="2.40.50.140">
    <property type="entry name" value="Nucleic acid-binding proteins"/>
    <property type="match status" value="1"/>
</dbReference>
<keyword evidence="1" id="KW-1185">Reference proteome</keyword>
<protein>
    <submittedName>
        <fullName evidence="2">Uncharacterized protein LOC100376261</fullName>
    </submittedName>
</protein>
<organism evidence="1 2">
    <name type="scientific">Saccoglossus kowalevskii</name>
    <name type="common">Acorn worm</name>
    <dbReference type="NCBI Taxonomy" id="10224"/>
    <lineage>
        <taxon>Eukaryota</taxon>
        <taxon>Metazoa</taxon>
        <taxon>Hemichordata</taxon>
        <taxon>Enteropneusta</taxon>
        <taxon>Harrimaniidae</taxon>
        <taxon>Saccoglossus</taxon>
    </lineage>
</organism>
<dbReference type="GeneID" id="100376261"/>
<dbReference type="SUPFAM" id="SSF50249">
    <property type="entry name" value="Nucleic acid-binding proteins"/>
    <property type="match status" value="1"/>
</dbReference>
<dbReference type="RefSeq" id="XP_002733902.1">
    <property type="nucleotide sequence ID" value="XM_002733856.2"/>
</dbReference>
<evidence type="ECO:0000313" key="1">
    <source>
        <dbReference type="Proteomes" id="UP000694865"/>
    </source>
</evidence>
<reference evidence="2" key="1">
    <citation type="submission" date="2025-08" db="UniProtKB">
        <authorList>
            <consortium name="RefSeq"/>
        </authorList>
    </citation>
    <scope>IDENTIFICATION</scope>
    <source>
        <tissue evidence="2">Testes</tissue>
    </source>
</reference>
<dbReference type="Proteomes" id="UP000694865">
    <property type="component" value="Unplaced"/>
</dbReference>
<sequence>MSNQEMFNTEGYLHQVSKVKLASKNDTKYFNAVLQEQDGFKDIVVFSPQKHRDFINAEKHKSPVLLKNLLTSPSRRDATKNDLKYNSRSNLSIAKKLKFNFDSGYRLTRQSSTTLNTIRDITDNFAAFQTVNTVAKVISCGNGGPKQLSSGLIMQMQEFAIADSTSSMLIAIWGEQIDSIKLNSTYKFNDVSVREFQGTIQLTSTPDTTITETTPLTDVSTDNTPGMQMNTIRGTIISAECTAKYYCHCKKQLVDYAPEMSTIKCPYCSQRTKTSHLLPSIKAYINITSDSGKMHKLTASEVILQKLCPQHDLKRTDETEEILLDAEEQEFQVSGYNIISISPVNAHNDLPLVPAENYQNETEEILLDAEDQEFQVSGYNIISISPVDAHNDLPLVPAENYQSSPRYFNGLKHPLDAMHPCSSLEVMG</sequence>
<name>A0ABM0GNK1_SACKO</name>
<gene>
    <name evidence="2" type="primary">LOC100376261</name>
</gene>
<proteinExistence type="predicted"/>
<feature type="non-terminal residue" evidence="2">
    <location>
        <position position="428"/>
    </location>
</feature>